<evidence type="ECO:0000313" key="1">
    <source>
        <dbReference type="EMBL" id="KAJ1677389.1"/>
    </source>
</evidence>
<organism evidence="1 2">
    <name type="scientific">Spiromyces aspiralis</name>
    <dbReference type="NCBI Taxonomy" id="68401"/>
    <lineage>
        <taxon>Eukaryota</taxon>
        <taxon>Fungi</taxon>
        <taxon>Fungi incertae sedis</taxon>
        <taxon>Zoopagomycota</taxon>
        <taxon>Kickxellomycotina</taxon>
        <taxon>Kickxellomycetes</taxon>
        <taxon>Kickxellales</taxon>
        <taxon>Kickxellaceae</taxon>
        <taxon>Spiromyces</taxon>
    </lineage>
</organism>
<accession>A0ACC1HSR2</accession>
<sequence length="209" mass="23645">MWNGKGSSEFRAIGEELARVMQQGLQSPADALQYPEVLGERPGKGVQGQWGQVWVTYLARVLSKQGVAIKQPSQWGEAEESIRAAFKKPIELRLWQLLAQYGITMIKKAFQLGDNGKVQVSTTGLNAQWKRLLQMELQKIKEKEKAVEESYLLFKVIREALRGLAGPQWAQEFTPEAIQAKWGSREHWQAVHSMDSVRPCTLPANIIPY</sequence>
<dbReference type="EMBL" id="JAMZIH010002531">
    <property type="protein sequence ID" value="KAJ1677389.1"/>
    <property type="molecule type" value="Genomic_DNA"/>
</dbReference>
<keyword evidence="2" id="KW-1185">Reference proteome</keyword>
<comment type="caution">
    <text evidence="1">The sequence shown here is derived from an EMBL/GenBank/DDBJ whole genome shotgun (WGS) entry which is preliminary data.</text>
</comment>
<gene>
    <name evidence="1" type="ORF">EV182_006282</name>
</gene>
<dbReference type="Proteomes" id="UP001145114">
    <property type="component" value="Unassembled WGS sequence"/>
</dbReference>
<protein>
    <submittedName>
        <fullName evidence="1">Uncharacterized protein</fullName>
    </submittedName>
</protein>
<name>A0ACC1HSR2_9FUNG</name>
<proteinExistence type="predicted"/>
<reference evidence="1" key="1">
    <citation type="submission" date="2022-06" db="EMBL/GenBank/DDBJ databases">
        <title>Phylogenomic reconstructions and comparative analyses of Kickxellomycotina fungi.</title>
        <authorList>
            <person name="Reynolds N.K."/>
            <person name="Stajich J.E."/>
            <person name="Barry K."/>
            <person name="Grigoriev I.V."/>
            <person name="Crous P."/>
            <person name="Smith M.E."/>
        </authorList>
    </citation>
    <scope>NUCLEOTIDE SEQUENCE</scope>
    <source>
        <strain evidence="1">RSA 2271</strain>
    </source>
</reference>
<evidence type="ECO:0000313" key="2">
    <source>
        <dbReference type="Proteomes" id="UP001145114"/>
    </source>
</evidence>